<keyword evidence="1" id="KW-0547">Nucleotide-binding</keyword>
<reference evidence="4" key="1">
    <citation type="journal article" date="2015" name="Nature">
        <title>Complex archaea that bridge the gap between prokaryotes and eukaryotes.</title>
        <authorList>
            <person name="Spang A."/>
            <person name="Saw J.H."/>
            <person name="Jorgensen S.L."/>
            <person name="Zaremba-Niedzwiedzka K."/>
            <person name="Martijn J."/>
            <person name="Lind A.E."/>
            <person name="van Eijk R."/>
            <person name="Schleper C."/>
            <person name="Guy L."/>
            <person name="Ettema T.J."/>
        </authorList>
    </citation>
    <scope>NUCLEOTIDE SEQUENCE</scope>
</reference>
<dbReference type="Gene3D" id="3.40.50.300">
    <property type="entry name" value="P-loop containing nucleotide triphosphate hydrolases"/>
    <property type="match status" value="2"/>
</dbReference>
<dbReference type="PROSITE" id="PS51194">
    <property type="entry name" value="HELICASE_CTER"/>
    <property type="match status" value="1"/>
</dbReference>
<dbReference type="GO" id="GO:0006289">
    <property type="term" value="P:nucleotide-excision repair"/>
    <property type="evidence" value="ECO:0007669"/>
    <property type="project" value="InterPro"/>
</dbReference>
<dbReference type="Pfam" id="PF17757">
    <property type="entry name" value="UvrB_inter"/>
    <property type="match status" value="1"/>
</dbReference>
<dbReference type="PANTHER" id="PTHR24029:SF0">
    <property type="entry name" value="UVRABC SYSTEM PROTEIN B"/>
    <property type="match status" value="1"/>
</dbReference>
<dbReference type="GO" id="GO:0005524">
    <property type="term" value="F:ATP binding"/>
    <property type="evidence" value="ECO:0007669"/>
    <property type="project" value="UniProtKB-KW"/>
</dbReference>
<protein>
    <recommendedName>
        <fullName evidence="3">Helicase C-terminal domain-containing protein</fullName>
    </recommendedName>
</protein>
<dbReference type="InterPro" id="IPR041471">
    <property type="entry name" value="UvrB_inter"/>
</dbReference>
<dbReference type="InterPro" id="IPR027417">
    <property type="entry name" value="P-loop_NTPase"/>
</dbReference>
<evidence type="ECO:0000313" key="4">
    <source>
        <dbReference type="EMBL" id="KKL65836.1"/>
    </source>
</evidence>
<accession>A0A0F9EHU8</accession>
<dbReference type="EMBL" id="LAZR01027405">
    <property type="protein sequence ID" value="KKL65836.1"/>
    <property type="molecule type" value="Genomic_DNA"/>
</dbReference>
<evidence type="ECO:0000259" key="3">
    <source>
        <dbReference type="PROSITE" id="PS51194"/>
    </source>
</evidence>
<dbReference type="SMART" id="SM00490">
    <property type="entry name" value="HELICc"/>
    <property type="match status" value="1"/>
</dbReference>
<name>A0A0F9EHU8_9ZZZZ</name>
<keyword evidence="2" id="KW-0067">ATP-binding</keyword>
<comment type="caution">
    <text evidence="4">The sequence shown here is derived from an EMBL/GenBank/DDBJ whole genome shotgun (WGS) entry which is preliminary data.</text>
</comment>
<dbReference type="GO" id="GO:0003677">
    <property type="term" value="F:DNA binding"/>
    <property type="evidence" value="ECO:0007669"/>
    <property type="project" value="InterPro"/>
</dbReference>
<dbReference type="GO" id="GO:0009380">
    <property type="term" value="C:excinuclease repair complex"/>
    <property type="evidence" value="ECO:0007669"/>
    <property type="project" value="InterPro"/>
</dbReference>
<dbReference type="SUPFAM" id="SSF52540">
    <property type="entry name" value="P-loop containing nucleoside triphosphate hydrolases"/>
    <property type="match status" value="2"/>
</dbReference>
<dbReference type="PANTHER" id="PTHR24029">
    <property type="entry name" value="UVRABC SYSTEM PROTEIN B"/>
    <property type="match status" value="1"/>
</dbReference>
<feature type="non-terminal residue" evidence="4">
    <location>
        <position position="409"/>
    </location>
</feature>
<dbReference type="CDD" id="cd18790">
    <property type="entry name" value="SF2_C_UvrB"/>
    <property type="match status" value="1"/>
</dbReference>
<dbReference type="InterPro" id="IPR004807">
    <property type="entry name" value="UvrB"/>
</dbReference>
<gene>
    <name evidence="4" type="ORF">LCGC14_2151020</name>
</gene>
<dbReference type="InterPro" id="IPR024759">
    <property type="entry name" value="UvrB_YAD/RRR_dom"/>
</dbReference>
<dbReference type="Gene3D" id="3.30.2060.10">
    <property type="entry name" value="Penicillin-binding protein 1b domain"/>
    <property type="match status" value="1"/>
</dbReference>
<evidence type="ECO:0000256" key="1">
    <source>
        <dbReference type="ARBA" id="ARBA00022741"/>
    </source>
</evidence>
<sequence>MRGDVIEIFPSYAGNAVRIEFFGDEVDRIYVFDTVGGEVLEERKSIKIYPASHYVVEQADLKAAVVKIEEELEERYKYLISRNKLLEAQRLRSKTEYDLEMIREVGYCNGIENYSRYIFGREEGERPAVLLDYFGDDFLIFIDESHVTVPQIGGMYEGDRSRKLTLVDHGFRLPSALDNRPLHFGEFESMINQAVFVSATPAEYEREKSSLIVEQILRPTGLVDPVISVRESKYQIDDLIKEIRGRVDQNERVLVTTLTKRMAEDLAEYLSRQQVRVRYMHSEIEGLQRTELIRQLRLGEFDVLVGINLLREGLDIPEVSFVAILDADKEGFLRNNTSLIQTFGRAARNADGAVIMYADTVTQSMKAAISETNRRRTKQLDYNKKMKITPKTIIKSIPEQVTTLDDTKH</sequence>
<evidence type="ECO:0000256" key="2">
    <source>
        <dbReference type="ARBA" id="ARBA00022840"/>
    </source>
</evidence>
<dbReference type="AlphaFoldDB" id="A0A0F9EHU8"/>
<proteinExistence type="predicted"/>
<dbReference type="InterPro" id="IPR001650">
    <property type="entry name" value="Helicase_C-like"/>
</dbReference>
<dbReference type="Gene3D" id="6.10.140.240">
    <property type="match status" value="1"/>
</dbReference>
<organism evidence="4">
    <name type="scientific">marine sediment metagenome</name>
    <dbReference type="NCBI Taxonomy" id="412755"/>
    <lineage>
        <taxon>unclassified sequences</taxon>
        <taxon>metagenomes</taxon>
        <taxon>ecological metagenomes</taxon>
    </lineage>
</organism>
<feature type="domain" description="Helicase C-terminal" evidence="3">
    <location>
        <begin position="235"/>
        <end position="397"/>
    </location>
</feature>
<dbReference type="Pfam" id="PF00271">
    <property type="entry name" value="Helicase_C"/>
    <property type="match status" value="1"/>
</dbReference>
<dbReference type="GO" id="GO:0016887">
    <property type="term" value="F:ATP hydrolysis activity"/>
    <property type="evidence" value="ECO:0007669"/>
    <property type="project" value="InterPro"/>
</dbReference>
<dbReference type="Pfam" id="PF12344">
    <property type="entry name" value="UvrB"/>
    <property type="match status" value="1"/>
</dbReference>